<reference evidence="2" key="1">
    <citation type="journal article" date="2023" name="Commun. Biol.">
        <title>Genome analysis of Parmales, the sister group of diatoms, reveals the evolutionary specialization of diatoms from phago-mixotrophs to photoautotrophs.</title>
        <authorList>
            <person name="Ban H."/>
            <person name="Sato S."/>
            <person name="Yoshikawa S."/>
            <person name="Yamada K."/>
            <person name="Nakamura Y."/>
            <person name="Ichinomiya M."/>
            <person name="Sato N."/>
            <person name="Blanc-Mathieu R."/>
            <person name="Endo H."/>
            <person name="Kuwata A."/>
            <person name="Ogata H."/>
        </authorList>
    </citation>
    <scope>NUCLEOTIDE SEQUENCE [LARGE SCALE GENOMIC DNA]</scope>
</reference>
<dbReference type="AlphaFoldDB" id="A0A9W7G165"/>
<evidence type="ECO:0000313" key="2">
    <source>
        <dbReference type="Proteomes" id="UP001165065"/>
    </source>
</evidence>
<dbReference type="EMBL" id="BRYA01000640">
    <property type="protein sequence ID" value="GMI27208.1"/>
    <property type="molecule type" value="Genomic_DNA"/>
</dbReference>
<proteinExistence type="predicted"/>
<dbReference type="Proteomes" id="UP001165065">
    <property type="component" value="Unassembled WGS sequence"/>
</dbReference>
<dbReference type="OrthoDB" id="10548736at2759"/>
<keyword evidence="2" id="KW-1185">Reference proteome</keyword>
<organism evidence="1 2">
    <name type="scientific">Triparma columacea</name>
    <dbReference type="NCBI Taxonomy" id="722753"/>
    <lineage>
        <taxon>Eukaryota</taxon>
        <taxon>Sar</taxon>
        <taxon>Stramenopiles</taxon>
        <taxon>Ochrophyta</taxon>
        <taxon>Bolidophyceae</taxon>
        <taxon>Parmales</taxon>
        <taxon>Triparmaceae</taxon>
        <taxon>Triparma</taxon>
    </lineage>
</organism>
<comment type="caution">
    <text evidence="1">The sequence shown here is derived from an EMBL/GenBank/DDBJ whole genome shotgun (WGS) entry which is preliminary data.</text>
</comment>
<protein>
    <submittedName>
        <fullName evidence="1">Uncharacterized protein</fullName>
    </submittedName>
</protein>
<evidence type="ECO:0000313" key="1">
    <source>
        <dbReference type="EMBL" id="GMI27208.1"/>
    </source>
</evidence>
<accession>A0A9W7G165</accession>
<name>A0A9W7G165_9STRA</name>
<sequence length="234" mass="25570">MLTSLHLPLVTPSSQSKMTPTEKPMFSAYPYYTSSSTSWFFNGPAAPDMSVFCLDHPSFGTSTDFSKPLAKQLPIVQRAYGLPKVGDIVSVLDPNSETIASMMLVEKKKETYVVSLSASSRNYIHSGIVSTREVPNWMVFSGFPAKAIVPSTPIRVLKNMISGASHDDRGMWPDPVSGGEINFFCNGQILDEEIGVGTLMKISKRDDNDVVVVMGSGRGRVKVPWIGRNDSNKS</sequence>
<gene>
    <name evidence="1" type="ORF">TrCOL_g9468</name>
</gene>